<feature type="compositionally biased region" description="Low complexity" evidence="1">
    <location>
        <begin position="12"/>
        <end position="23"/>
    </location>
</feature>
<accession>A0AA36AN26</accession>
<evidence type="ECO:0000256" key="1">
    <source>
        <dbReference type="SAM" id="MobiDB-lite"/>
    </source>
</evidence>
<keyword evidence="3" id="KW-1185">Reference proteome</keyword>
<feature type="region of interest" description="Disordered" evidence="1">
    <location>
        <begin position="12"/>
        <end position="38"/>
    </location>
</feature>
<evidence type="ECO:0000313" key="2">
    <source>
        <dbReference type="EMBL" id="CAI9719215.1"/>
    </source>
</evidence>
<organism evidence="2 3">
    <name type="scientific">Octopus vulgaris</name>
    <name type="common">Common octopus</name>
    <dbReference type="NCBI Taxonomy" id="6645"/>
    <lineage>
        <taxon>Eukaryota</taxon>
        <taxon>Metazoa</taxon>
        <taxon>Spiralia</taxon>
        <taxon>Lophotrochozoa</taxon>
        <taxon>Mollusca</taxon>
        <taxon>Cephalopoda</taxon>
        <taxon>Coleoidea</taxon>
        <taxon>Octopodiformes</taxon>
        <taxon>Octopoda</taxon>
        <taxon>Incirrata</taxon>
        <taxon>Octopodidae</taxon>
        <taxon>Octopus</taxon>
    </lineage>
</organism>
<reference evidence="2" key="1">
    <citation type="submission" date="2023-08" db="EMBL/GenBank/DDBJ databases">
        <authorList>
            <person name="Alioto T."/>
            <person name="Alioto T."/>
            <person name="Gomez Garrido J."/>
        </authorList>
    </citation>
    <scope>NUCLEOTIDE SEQUENCE</scope>
</reference>
<protein>
    <submittedName>
        <fullName evidence="2">Uncharacterized protein</fullName>
    </submittedName>
</protein>
<proteinExistence type="predicted"/>
<evidence type="ECO:0000313" key="3">
    <source>
        <dbReference type="Proteomes" id="UP001162480"/>
    </source>
</evidence>
<dbReference type="EMBL" id="OX597816">
    <property type="protein sequence ID" value="CAI9719215.1"/>
    <property type="molecule type" value="Genomic_DNA"/>
</dbReference>
<dbReference type="Proteomes" id="UP001162480">
    <property type="component" value="Chromosome 3"/>
</dbReference>
<name>A0AA36AN26_OCTVU</name>
<sequence>MVVLPLVEFAVGSSSSSSSDSGGYIDVADETAGGDDGVCNTDGEKNNIDVEINNRISVGYFTSNPKVINYRYQQPTAGTRKQL</sequence>
<gene>
    <name evidence="2" type="ORF">OCTVUL_1B013568</name>
</gene>
<dbReference type="AlphaFoldDB" id="A0AA36AN26"/>